<keyword evidence="9" id="KW-1185">Reference proteome</keyword>
<dbReference type="PANTHER" id="PTHR43214:SF24">
    <property type="entry name" value="TRANSCRIPTIONAL REGULATORY PROTEIN NARL-RELATED"/>
    <property type="match status" value="1"/>
</dbReference>
<keyword evidence="4" id="KW-0804">Transcription</keyword>
<reference evidence="8 9" key="1">
    <citation type="submission" date="2024-10" db="EMBL/GenBank/DDBJ databases">
        <title>The Natural Products Discovery Center: Release of the First 8490 Sequenced Strains for Exploring Actinobacteria Biosynthetic Diversity.</title>
        <authorList>
            <person name="Kalkreuter E."/>
            <person name="Kautsar S.A."/>
            <person name="Yang D."/>
            <person name="Bader C.D."/>
            <person name="Teijaro C.N."/>
            <person name="Fluegel L."/>
            <person name="Davis C.M."/>
            <person name="Simpson J.R."/>
            <person name="Lauterbach L."/>
            <person name="Steele A.D."/>
            <person name="Gui C."/>
            <person name="Meng S."/>
            <person name="Li G."/>
            <person name="Viehrig K."/>
            <person name="Ye F."/>
            <person name="Su P."/>
            <person name="Kiefer A.F."/>
            <person name="Nichols A."/>
            <person name="Cepeda A.J."/>
            <person name="Yan W."/>
            <person name="Fan B."/>
            <person name="Jiang Y."/>
            <person name="Adhikari A."/>
            <person name="Zheng C.-J."/>
            <person name="Schuster L."/>
            <person name="Cowan T.M."/>
            <person name="Smanski M.J."/>
            <person name="Chevrette M.G."/>
            <person name="De Carvalho L.P.S."/>
            <person name="Shen B."/>
        </authorList>
    </citation>
    <scope>NUCLEOTIDE SEQUENCE [LARGE SCALE GENOMIC DNA]</scope>
    <source>
        <strain evidence="8 9">NPDC053399</strain>
    </source>
</reference>
<dbReference type="PROSITE" id="PS50110">
    <property type="entry name" value="RESPONSE_REGULATORY"/>
    <property type="match status" value="1"/>
</dbReference>
<dbReference type="InterPro" id="IPR001789">
    <property type="entry name" value="Sig_transdc_resp-reg_receiver"/>
</dbReference>
<feature type="domain" description="HTH luxR-type" evidence="6">
    <location>
        <begin position="153"/>
        <end position="218"/>
    </location>
</feature>
<dbReference type="PRINTS" id="PR00038">
    <property type="entry name" value="HTHLUXR"/>
</dbReference>
<evidence type="ECO:0000259" key="7">
    <source>
        <dbReference type="PROSITE" id="PS50110"/>
    </source>
</evidence>
<evidence type="ECO:0000256" key="5">
    <source>
        <dbReference type="PROSITE-ProRule" id="PRU00169"/>
    </source>
</evidence>
<dbReference type="SUPFAM" id="SSF46894">
    <property type="entry name" value="C-terminal effector domain of the bipartite response regulators"/>
    <property type="match status" value="1"/>
</dbReference>
<dbReference type="InterPro" id="IPR039420">
    <property type="entry name" value="WalR-like"/>
</dbReference>
<dbReference type="SUPFAM" id="SSF52172">
    <property type="entry name" value="CheY-like"/>
    <property type="match status" value="1"/>
</dbReference>
<name>A0ABW8C6P6_9ACTN</name>
<dbReference type="Proteomes" id="UP001614394">
    <property type="component" value="Unassembled WGS sequence"/>
</dbReference>
<evidence type="ECO:0000313" key="8">
    <source>
        <dbReference type="EMBL" id="MFI9102100.1"/>
    </source>
</evidence>
<dbReference type="EMBL" id="JBITYG010000004">
    <property type="protein sequence ID" value="MFI9102100.1"/>
    <property type="molecule type" value="Genomic_DNA"/>
</dbReference>
<evidence type="ECO:0000313" key="9">
    <source>
        <dbReference type="Proteomes" id="UP001614394"/>
    </source>
</evidence>
<accession>A0ABW8C6P6</accession>
<organism evidence="8 9">
    <name type="scientific">Streptomyces fildesensis</name>
    <dbReference type="NCBI Taxonomy" id="375757"/>
    <lineage>
        <taxon>Bacteria</taxon>
        <taxon>Bacillati</taxon>
        <taxon>Actinomycetota</taxon>
        <taxon>Actinomycetes</taxon>
        <taxon>Kitasatosporales</taxon>
        <taxon>Streptomycetaceae</taxon>
        <taxon>Streptomyces</taxon>
    </lineage>
</organism>
<dbReference type="PROSITE" id="PS50043">
    <property type="entry name" value="HTH_LUXR_2"/>
    <property type="match status" value="1"/>
</dbReference>
<dbReference type="InterPro" id="IPR000792">
    <property type="entry name" value="Tscrpt_reg_LuxR_C"/>
</dbReference>
<evidence type="ECO:0000256" key="2">
    <source>
        <dbReference type="ARBA" id="ARBA00023015"/>
    </source>
</evidence>
<feature type="domain" description="Response regulatory" evidence="7">
    <location>
        <begin position="7"/>
        <end position="123"/>
    </location>
</feature>
<dbReference type="SMART" id="SM00448">
    <property type="entry name" value="REC"/>
    <property type="match status" value="1"/>
</dbReference>
<keyword evidence="2" id="KW-0805">Transcription regulation</keyword>
<dbReference type="CDD" id="cd17535">
    <property type="entry name" value="REC_NarL-like"/>
    <property type="match status" value="1"/>
</dbReference>
<dbReference type="InterPro" id="IPR058245">
    <property type="entry name" value="NreC/VraR/RcsB-like_REC"/>
</dbReference>
<proteinExistence type="predicted"/>
<dbReference type="RefSeq" id="WP_399649286.1">
    <property type="nucleotide sequence ID" value="NZ_JBITYG010000004.1"/>
</dbReference>
<keyword evidence="3" id="KW-0238">DNA-binding</keyword>
<dbReference type="InterPro" id="IPR016032">
    <property type="entry name" value="Sig_transdc_resp-reg_C-effctor"/>
</dbReference>
<feature type="modified residue" description="4-aspartylphosphate" evidence="5">
    <location>
        <position position="58"/>
    </location>
</feature>
<dbReference type="Pfam" id="PF00196">
    <property type="entry name" value="GerE"/>
    <property type="match status" value="1"/>
</dbReference>
<comment type="caution">
    <text evidence="8">The sequence shown here is derived from an EMBL/GenBank/DDBJ whole genome shotgun (WGS) entry which is preliminary data.</text>
</comment>
<dbReference type="PANTHER" id="PTHR43214">
    <property type="entry name" value="TWO-COMPONENT RESPONSE REGULATOR"/>
    <property type="match status" value="1"/>
</dbReference>
<dbReference type="Gene3D" id="3.40.50.2300">
    <property type="match status" value="1"/>
</dbReference>
<keyword evidence="1 5" id="KW-0597">Phosphoprotein</keyword>
<evidence type="ECO:0000256" key="1">
    <source>
        <dbReference type="ARBA" id="ARBA00022553"/>
    </source>
</evidence>
<evidence type="ECO:0000259" key="6">
    <source>
        <dbReference type="PROSITE" id="PS50043"/>
    </source>
</evidence>
<dbReference type="InterPro" id="IPR011006">
    <property type="entry name" value="CheY-like_superfamily"/>
</dbReference>
<dbReference type="PROSITE" id="PS00622">
    <property type="entry name" value="HTH_LUXR_1"/>
    <property type="match status" value="1"/>
</dbReference>
<sequence length="231" mass="24612">MSAVRIRVLIVDDDPLVRAGLRMILGGAQDLELVGEAADGQEALDLVARELPDVVLMDIRMPRMDGLAATRRLRELGTAARIVILTTFDTDEMVLTALRHGAVGFLLKDTPPAELVLAVRRVARGEPSLSSSVTTRLIAAVTASPDTSRQRAALALLDRLTAREREVALAVSEGLTNSEIAASLYMGVATVKTHVGSVFAKLEVSNRVQVARCVHDAGTGPGTERGQGSWV</sequence>
<dbReference type="SMART" id="SM00421">
    <property type="entry name" value="HTH_LUXR"/>
    <property type="match status" value="1"/>
</dbReference>
<dbReference type="CDD" id="cd06170">
    <property type="entry name" value="LuxR_C_like"/>
    <property type="match status" value="1"/>
</dbReference>
<dbReference type="Pfam" id="PF00072">
    <property type="entry name" value="Response_reg"/>
    <property type="match status" value="1"/>
</dbReference>
<protein>
    <submittedName>
        <fullName evidence="8">Response regulator</fullName>
    </submittedName>
</protein>
<gene>
    <name evidence="8" type="ORF">ACIGXA_16405</name>
</gene>
<evidence type="ECO:0000256" key="4">
    <source>
        <dbReference type="ARBA" id="ARBA00023163"/>
    </source>
</evidence>
<evidence type="ECO:0000256" key="3">
    <source>
        <dbReference type="ARBA" id="ARBA00023125"/>
    </source>
</evidence>